<keyword evidence="1" id="KW-0812">Transmembrane</keyword>
<name>A0ABT0CW57_9HYPH</name>
<organism evidence="3 4">
    <name type="scientific">Peteryoungia algae</name>
    <dbReference type="NCBI Taxonomy" id="2919917"/>
    <lineage>
        <taxon>Bacteria</taxon>
        <taxon>Pseudomonadati</taxon>
        <taxon>Pseudomonadota</taxon>
        <taxon>Alphaproteobacteria</taxon>
        <taxon>Hyphomicrobiales</taxon>
        <taxon>Rhizobiaceae</taxon>
        <taxon>Peteryoungia</taxon>
    </lineage>
</organism>
<keyword evidence="3" id="KW-0614">Plasmid</keyword>
<protein>
    <submittedName>
        <fullName evidence="3">DUF6460 domain-containing protein</fullName>
    </submittedName>
</protein>
<dbReference type="Pfam" id="PF20061">
    <property type="entry name" value="DUF6460"/>
    <property type="match status" value="1"/>
</dbReference>
<dbReference type="RefSeq" id="WP_229573031.1">
    <property type="nucleotide sequence ID" value="NZ_CP128477.1"/>
</dbReference>
<accession>A0ABT0CW57</accession>
<evidence type="ECO:0000313" key="3">
    <source>
        <dbReference type="EMBL" id="MCJ8237393.1"/>
    </source>
</evidence>
<evidence type="ECO:0000259" key="2">
    <source>
        <dbReference type="Pfam" id="PF20061"/>
    </source>
</evidence>
<geneLocation type="plasmid" evidence="3">
    <name>unnamed</name>
</geneLocation>
<sequence length="80" mass="8464">MQTLLSGFIKLALASLLAGSLLSFFGITPRAALDTLGVTAEDLHNGIVSAFAWAAPRMLIGAVVILPIWLVTYLLMPPRG</sequence>
<dbReference type="EMBL" id="JALAYX010000001">
    <property type="protein sequence ID" value="MCJ8237393.1"/>
    <property type="molecule type" value="Genomic_DNA"/>
</dbReference>
<proteinExistence type="predicted"/>
<keyword evidence="1" id="KW-0472">Membrane</keyword>
<evidence type="ECO:0000256" key="1">
    <source>
        <dbReference type="SAM" id="Phobius"/>
    </source>
</evidence>
<reference evidence="3 4" key="1">
    <citation type="submission" date="2022-03" db="EMBL/GenBank/DDBJ databases">
        <title>Rhizobium SSM4.3 sp. nov., isolated from Sediment (Gouqi Island).</title>
        <authorList>
            <person name="Chen G."/>
        </authorList>
    </citation>
    <scope>NUCLEOTIDE SEQUENCE [LARGE SCALE GENOMIC DNA]</scope>
    <source>
        <strain evidence="3 4">SSM4.3</strain>
        <plasmid evidence="3">unnamed</plasmid>
    </source>
</reference>
<evidence type="ECO:0000313" key="4">
    <source>
        <dbReference type="Proteomes" id="UP001522662"/>
    </source>
</evidence>
<comment type="caution">
    <text evidence="3">The sequence shown here is derived from an EMBL/GenBank/DDBJ whole genome shotgun (WGS) entry which is preliminary data.</text>
</comment>
<dbReference type="Proteomes" id="UP001522662">
    <property type="component" value="Unassembled WGS sequence"/>
</dbReference>
<feature type="transmembrane region" description="Helical" evidence="1">
    <location>
        <begin position="50"/>
        <end position="76"/>
    </location>
</feature>
<feature type="domain" description="DUF6460" evidence="2">
    <location>
        <begin position="49"/>
        <end position="76"/>
    </location>
</feature>
<gene>
    <name evidence="3" type="ORF">MKJ03_03575</name>
</gene>
<dbReference type="InterPro" id="IPR045594">
    <property type="entry name" value="DUF6460"/>
</dbReference>
<keyword evidence="1" id="KW-1133">Transmembrane helix</keyword>
<keyword evidence="4" id="KW-1185">Reference proteome</keyword>